<dbReference type="PANTHER" id="PTHR23079:SF57">
    <property type="entry name" value="RNA-DIRECTED RNA POLYMERASE"/>
    <property type="match status" value="1"/>
</dbReference>
<feature type="domain" description="RDRP core" evidence="2">
    <location>
        <begin position="22"/>
        <end position="108"/>
    </location>
</feature>
<comment type="similarity">
    <text evidence="1">Belongs to the RdRP family.</text>
</comment>
<evidence type="ECO:0000313" key="4">
    <source>
        <dbReference type="WBParaSite" id="PDA_v2.g29180.t1"/>
    </source>
</evidence>
<keyword evidence="1" id="KW-0808">Transferase</keyword>
<dbReference type="InterPro" id="IPR007855">
    <property type="entry name" value="RDRP"/>
</dbReference>
<reference evidence="4" key="1">
    <citation type="submission" date="2022-11" db="UniProtKB">
        <authorList>
            <consortium name="WormBaseParasite"/>
        </authorList>
    </citation>
    <scope>IDENTIFICATION</scope>
</reference>
<keyword evidence="1" id="KW-0694">RNA-binding</keyword>
<keyword evidence="3" id="KW-1185">Reference proteome</keyword>
<dbReference type="PANTHER" id="PTHR23079">
    <property type="entry name" value="RNA-DEPENDENT RNA POLYMERASE"/>
    <property type="match status" value="1"/>
</dbReference>
<dbReference type="GO" id="GO:0003968">
    <property type="term" value="F:RNA-directed RNA polymerase activity"/>
    <property type="evidence" value="ECO:0007669"/>
    <property type="project" value="UniProtKB-KW"/>
</dbReference>
<dbReference type="InterPro" id="IPR057596">
    <property type="entry name" value="RDRP_core"/>
</dbReference>
<keyword evidence="1" id="KW-0548">Nucleotidyltransferase</keyword>
<evidence type="ECO:0000256" key="1">
    <source>
        <dbReference type="RuleBase" id="RU363098"/>
    </source>
</evidence>
<proteinExistence type="inferred from homology"/>
<evidence type="ECO:0000313" key="3">
    <source>
        <dbReference type="Proteomes" id="UP000887578"/>
    </source>
</evidence>
<name>A0A914QBW9_9BILA</name>
<dbReference type="Pfam" id="PF05183">
    <property type="entry name" value="RdRP"/>
    <property type="match status" value="1"/>
</dbReference>
<dbReference type="EC" id="2.7.7.48" evidence="1"/>
<accession>A0A914QBW9</accession>
<dbReference type="Proteomes" id="UP000887578">
    <property type="component" value="Unplaced"/>
</dbReference>
<dbReference type="GO" id="GO:0003723">
    <property type="term" value="F:RNA binding"/>
    <property type="evidence" value="ECO:0007669"/>
    <property type="project" value="UniProtKB-KW"/>
</dbReference>
<sequence>MVSEFKDELEKEGYMRVRKLIVTPTRRIYVNPESIMGYRSLRKKSAENMLRLVFRDNSNKVSNLPPRIINDCVTNTLKDSIYVALRQFSYLCSSNTQMRDHGCYFLAGTPEYVAKFCLECARFKFTSIVNNKNI</sequence>
<organism evidence="3 4">
    <name type="scientific">Panagrolaimus davidi</name>
    <dbReference type="NCBI Taxonomy" id="227884"/>
    <lineage>
        <taxon>Eukaryota</taxon>
        <taxon>Metazoa</taxon>
        <taxon>Ecdysozoa</taxon>
        <taxon>Nematoda</taxon>
        <taxon>Chromadorea</taxon>
        <taxon>Rhabditida</taxon>
        <taxon>Tylenchina</taxon>
        <taxon>Panagrolaimomorpha</taxon>
        <taxon>Panagrolaimoidea</taxon>
        <taxon>Panagrolaimidae</taxon>
        <taxon>Panagrolaimus</taxon>
    </lineage>
</organism>
<dbReference type="GO" id="GO:0031380">
    <property type="term" value="C:nuclear RNA-directed RNA polymerase complex"/>
    <property type="evidence" value="ECO:0007669"/>
    <property type="project" value="TreeGrafter"/>
</dbReference>
<dbReference type="WBParaSite" id="PDA_v2.g29180.t1">
    <property type="protein sequence ID" value="PDA_v2.g29180.t1"/>
    <property type="gene ID" value="PDA_v2.g29180"/>
</dbReference>
<dbReference type="AlphaFoldDB" id="A0A914QBW9"/>
<comment type="catalytic activity">
    <reaction evidence="1">
        <text>RNA(n) + a ribonucleoside 5'-triphosphate = RNA(n+1) + diphosphate</text>
        <dbReference type="Rhea" id="RHEA:21248"/>
        <dbReference type="Rhea" id="RHEA-COMP:14527"/>
        <dbReference type="Rhea" id="RHEA-COMP:17342"/>
        <dbReference type="ChEBI" id="CHEBI:33019"/>
        <dbReference type="ChEBI" id="CHEBI:61557"/>
        <dbReference type="ChEBI" id="CHEBI:140395"/>
        <dbReference type="EC" id="2.7.7.48"/>
    </reaction>
</comment>
<protein>
    <recommendedName>
        <fullName evidence="1">RNA-dependent RNA polymerase</fullName>
        <ecNumber evidence="1">2.7.7.48</ecNumber>
    </recommendedName>
</protein>
<dbReference type="GO" id="GO:0030422">
    <property type="term" value="P:siRNA processing"/>
    <property type="evidence" value="ECO:0007669"/>
    <property type="project" value="TreeGrafter"/>
</dbReference>
<evidence type="ECO:0000259" key="2">
    <source>
        <dbReference type="Pfam" id="PF05183"/>
    </source>
</evidence>
<keyword evidence="1" id="KW-0696">RNA-directed RNA polymerase</keyword>